<feature type="transmembrane region" description="Helical" evidence="1">
    <location>
        <begin position="299"/>
        <end position="322"/>
    </location>
</feature>
<gene>
    <name evidence="2" type="ORF">CVT25_015651</name>
</gene>
<proteinExistence type="predicted"/>
<comment type="caution">
    <text evidence="2">The sequence shown here is derived from an EMBL/GenBank/DDBJ whole genome shotgun (WGS) entry which is preliminary data.</text>
</comment>
<keyword evidence="1" id="KW-0472">Membrane</keyword>
<dbReference type="Proteomes" id="UP000283269">
    <property type="component" value="Unassembled WGS sequence"/>
</dbReference>
<dbReference type="InParanoid" id="A0A409WHX2"/>
<accession>A0A409WHX2</accession>
<keyword evidence="1" id="KW-0812">Transmembrane</keyword>
<dbReference type="Gene3D" id="2.60.120.260">
    <property type="entry name" value="Galactose-binding domain-like"/>
    <property type="match status" value="2"/>
</dbReference>
<keyword evidence="1" id="KW-1133">Transmembrane helix</keyword>
<protein>
    <submittedName>
        <fullName evidence="2">Uncharacterized protein</fullName>
    </submittedName>
</protein>
<dbReference type="STRING" id="93625.A0A409WHX2"/>
<evidence type="ECO:0000256" key="1">
    <source>
        <dbReference type="SAM" id="Phobius"/>
    </source>
</evidence>
<sequence length="336" mass="36578">MPRFAQLFKDTSPPLVYSDGWQGGSSANDSLLDKYAQATYTFTKQPGATLNFRFNGTFVGIYGAKRPGYGAYTVQIDKHVFPTLNASSDVALFNQTLFNTTLSDGLHNVTLTNVGNTTIDIDYLSFEGNSGKTNEPLLTATFQDNDPDFTYFPASSWRQSPRPGTFSGSTGTITSDPNASLEYKFIGDVILLYGTVTPTSTSSYLVSVDNGPFFPFSARKSSVRPHQVLYYASNLGRGTHTLKLKIAGTNGTAGDLAIDFANLYSTHSLGAHEQNSFVAQIPLQPQTLTTTSNDIPKSVIAGLSVTSSIAFLAIMAVIYLLWSHRRQKKEGKFARF</sequence>
<dbReference type="AlphaFoldDB" id="A0A409WHX2"/>
<dbReference type="EMBL" id="NHYD01003426">
    <property type="protein sequence ID" value="PPQ78126.1"/>
    <property type="molecule type" value="Genomic_DNA"/>
</dbReference>
<organism evidence="2 3">
    <name type="scientific">Psilocybe cyanescens</name>
    <dbReference type="NCBI Taxonomy" id="93625"/>
    <lineage>
        <taxon>Eukaryota</taxon>
        <taxon>Fungi</taxon>
        <taxon>Dikarya</taxon>
        <taxon>Basidiomycota</taxon>
        <taxon>Agaricomycotina</taxon>
        <taxon>Agaricomycetes</taxon>
        <taxon>Agaricomycetidae</taxon>
        <taxon>Agaricales</taxon>
        <taxon>Agaricineae</taxon>
        <taxon>Strophariaceae</taxon>
        <taxon>Psilocybe</taxon>
    </lineage>
</organism>
<reference evidence="2 3" key="1">
    <citation type="journal article" date="2018" name="Evol. Lett.">
        <title>Horizontal gene cluster transfer increased hallucinogenic mushroom diversity.</title>
        <authorList>
            <person name="Reynolds H.T."/>
            <person name="Vijayakumar V."/>
            <person name="Gluck-Thaler E."/>
            <person name="Korotkin H.B."/>
            <person name="Matheny P.B."/>
            <person name="Slot J.C."/>
        </authorList>
    </citation>
    <scope>NUCLEOTIDE SEQUENCE [LARGE SCALE GENOMIC DNA]</scope>
    <source>
        <strain evidence="2 3">2631</strain>
    </source>
</reference>
<keyword evidence="3" id="KW-1185">Reference proteome</keyword>
<evidence type="ECO:0000313" key="3">
    <source>
        <dbReference type="Proteomes" id="UP000283269"/>
    </source>
</evidence>
<dbReference type="OrthoDB" id="2564234at2759"/>
<name>A0A409WHX2_PSICY</name>
<evidence type="ECO:0000313" key="2">
    <source>
        <dbReference type="EMBL" id="PPQ78126.1"/>
    </source>
</evidence>